<feature type="compositionally biased region" description="Basic and acidic residues" evidence="7">
    <location>
        <begin position="1"/>
        <end position="14"/>
    </location>
</feature>
<evidence type="ECO:0000256" key="4">
    <source>
        <dbReference type="ARBA" id="ARBA00023125"/>
    </source>
</evidence>
<feature type="compositionally biased region" description="Basic and acidic residues" evidence="7">
    <location>
        <begin position="61"/>
        <end position="83"/>
    </location>
</feature>
<feature type="region of interest" description="Disordered" evidence="7">
    <location>
        <begin position="1"/>
        <end position="103"/>
    </location>
</feature>
<dbReference type="InterPro" id="IPR003173">
    <property type="entry name" value="PC4_C"/>
</dbReference>
<dbReference type="GO" id="GO:0003677">
    <property type="term" value="F:DNA binding"/>
    <property type="evidence" value="ECO:0007669"/>
    <property type="project" value="UniProtKB-KW"/>
</dbReference>
<dbReference type="InterPro" id="IPR009044">
    <property type="entry name" value="ssDNA-bd_transcriptional_reg"/>
</dbReference>
<comment type="subcellular location">
    <subcellularLocation>
        <location evidence="1">Nucleus</location>
    </subcellularLocation>
</comment>
<dbReference type="InParanoid" id="D3BPP4"/>
<keyword evidence="8" id="KW-0812">Transmembrane</keyword>
<feature type="transmembrane region" description="Helical" evidence="8">
    <location>
        <begin position="272"/>
        <end position="298"/>
    </location>
</feature>
<feature type="transmembrane region" description="Helical" evidence="8">
    <location>
        <begin position="150"/>
        <end position="173"/>
    </location>
</feature>
<evidence type="ECO:0000256" key="5">
    <source>
        <dbReference type="ARBA" id="ARBA00023163"/>
    </source>
</evidence>
<organism evidence="10 11">
    <name type="scientific">Heterostelium pallidum (strain ATCC 26659 / Pp 5 / PN500)</name>
    <name type="common">Cellular slime mold</name>
    <name type="synonym">Polysphondylium pallidum</name>
    <dbReference type="NCBI Taxonomy" id="670386"/>
    <lineage>
        <taxon>Eukaryota</taxon>
        <taxon>Amoebozoa</taxon>
        <taxon>Evosea</taxon>
        <taxon>Eumycetozoa</taxon>
        <taxon>Dictyostelia</taxon>
        <taxon>Acytosteliales</taxon>
        <taxon>Acytosteliaceae</taxon>
        <taxon>Heterostelium</taxon>
    </lineage>
</organism>
<dbReference type="Gene3D" id="2.30.31.10">
    <property type="entry name" value="Transcriptional Coactivator Pc4, Chain A"/>
    <property type="match status" value="1"/>
</dbReference>
<keyword evidence="6" id="KW-0539">Nucleus</keyword>
<feature type="transmembrane region" description="Helical" evidence="8">
    <location>
        <begin position="193"/>
        <end position="214"/>
    </location>
</feature>
<keyword evidence="11" id="KW-1185">Reference proteome</keyword>
<sequence>MIEIEMSKRKALIEKDDDEFNSDEQSAEENGDDAVDENESEEEEAEKPKSTAKKSAAAPKKTKEVETKSKKTAAKTKEPATTDKKKKTTAKSSPSSSKKEKIVDLGNNRKVSYSTFTKDPRIDIREFYTKDGESLPGKKACKHKFCRSTIVFFTFLIIGFATRSFMFMIYTLAKDGALKLSYSEQQSLEFLKILPTFFFFTALSISLFACILLLKHKVGTPDLKIELIRKFKIYVAIGNVLMYVIALVLSLLEYREDHSQGPTFVEDPTNSIFDVALQAYAAGIYLFSAIVTLVYLLIYQIKNKTELEAVGQPSEEFANSWLGKIDSDDEITLLQLIKWWFSSLCHRNSYDEIPEKNLSSSTTPYDISLG</sequence>
<dbReference type="InterPro" id="IPR045125">
    <property type="entry name" value="Sub1/Tcp4-like"/>
</dbReference>
<dbReference type="Pfam" id="PF02229">
    <property type="entry name" value="PC4"/>
    <property type="match status" value="1"/>
</dbReference>
<accession>D3BPP4</accession>
<evidence type="ECO:0000256" key="7">
    <source>
        <dbReference type="SAM" id="MobiDB-lite"/>
    </source>
</evidence>
<proteinExistence type="inferred from homology"/>
<dbReference type="GO" id="GO:0060261">
    <property type="term" value="P:positive regulation of transcription initiation by RNA polymerase II"/>
    <property type="evidence" value="ECO:0007669"/>
    <property type="project" value="InterPro"/>
</dbReference>
<keyword evidence="5" id="KW-0804">Transcription</keyword>
<dbReference type="GO" id="GO:0005634">
    <property type="term" value="C:nucleus"/>
    <property type="evidence" value="ECO:0007669"/>
    <property type="project" value="UniProtKB-SubCell"/>
</dbReference>
<comment type="caution">
    <text evidence="10">The sequence shown here is derived from an EMBL/GenBank/DDBJ whole genome shotgun (WGS) entry which is preliminary data.</text>
</comment>
<evidence type="ECO:0000256" key="8">
    <source>
        <dbReference type="SAM" id="Phobius"/>
    </source>
</evidence>
<dbReference type="GO" id="GO:0003713">
    <property type="term" value="F:transcription coactivator activity"/>
    <property type="evidence" value="ECO:0007669"/>
    <property type="project" value="InterPro"/>
</dbReference>
<feature type="domain" description="Transcriptional coactivator p15 (PC4) C-terminal" evidence="9">
    <location>
        <begin position="104"/>
        <end position="139"/>
    </location>
</feature>
<name>D3BPP4_HETP5</name>
<evidence type="ECO:0000256" key="1">
    <source>
        <dbReference type="ARBA" id="ARBA00004123"/>
    </source>
</evidence>
<feature type="compositionally biased region" description="Acidic residues" evidence="7">
    <location>
        <begin position="15"/>
        <end position="45"/>
    </location>
</feature>
<evidence type="ECO:0000313" key="11">
    <source>
        <dbReference type="Proteomes" id="UP000001396"/>
    </source>
</evidence>
<protein>
    <recommendedName>
        <fullName evidence="9">Transcriptional coactivator p15 (PC4) C-terminal domain-containing protein</fullName>
    </recommendedName>
</protein>
<gene>
    <name evidence="10" type="ORF">PPL_09911</name>
</gene>
<keyword evidence="3" id="KW-0805">Transcription regulation</keyword>
<evidence type="ECO:0000256" key="6">
    <source>
        <dbReference type="ARBA" id="ARBA00023242"/>
    </source>
</evidence>
<dbReference type="EMBL" id="ADBJ01000045">
    <property type="protein sequence ID" value="EFA76606.1"/>
    <property type="molecule type" value="Genomic_DNA"/>
</dbReference>
<dbReference type="AlphaFoldDB" id="D3BPP4"/>
<keyword evidence="8" id="KW-0472">Membrane</keyword>
<evidence type="ECO:0000313" key="10">
    <source>
        <dbReference type="EMBL" id="EFA76606.1"/>
    </source>
</evidence>
<dbReference type="Proteomes" id="UP000001396">
    <property type="component" value="Unassembled WGS sequence"/>
</dbReference>
<evidence type="ECO:0000256" key="3">
    <source>
        <dbReference type="ARBA" id="ARBA00023015"/>
    </source>
</evidence>
<keyword evidence="4" id="KW-0238">DNA-binding</keyword>
<keyword evidence="8" id="KW-1133">Transmembrane helix</keyword>
<reference evidence="10 11" key="1">
    <citation type="journal article" date="2011" name="Genome Res.">
        <title>Phylogeny-wide analysis of social amoeba genomes highlights ancient origins for complex intercellular communication.</title>
        <authorList>
            <person name="Heidel A.J."/>
            <person name="Lawal H.M."/>
            <person name="Felder M."/>
            <person name="Schilde C."/>
            <person name="Helps N.R."/>
            <person name="Tunggal B."/>
            <person name="Rivero F."/>
            <person name="John U."/>
            <person name="Schleicher M."/>
            <person name="Eichinger L."/>
            <person name="Platzer M."/>
            <person name="Noegel A.A."/>
            <person name="Schaap P."/>
            <person name="Gloeckner G."/>
        </authorList>
    </citation>
    <scope>NUCLEOTIDE SEQUENCE [LARGE SCALE GENOMIC DNA]</scope>
    <source>
        <strain evidence="11">ATCC 26659 / Pp 5 / PN500</strain>
    </source>
</reference>
<dbReference type="PANTHER" id="PTHR13215">
    <property type="entry name" value="RNA POLYMERASE II TRANSCRIPTIONAL COACTIVATOR"/>
    <property type="match status" value="1"/>
</dbReference>
<dbReference type="STRING" id="670386.D3BPP4"/>
<evidence type="ECO:0000259" key="9">
    <source>
        <dbReference type="Pfam" id="PF02229"/>
    </source>
</evidence>
<dbReference type="RefSeq" id="XP_020428738.1">
    <property type="nucleotide sequence ID" value="XM_020580698.1"/>
</dbReference>
<comment type="similarity">
    <text evidence="2">Belongs to the transcriptional coactivator PC4 family.</text>
</comment>
<dbReference type="SUPFAM" id="SSF54447">
    <property type="entry name" value="ssDNA-binding transcriptional regulator domain"/>
    <property type="match status" value="1"/>
</dbReference>
<dbReference type="GeneID" id="31365383"/>
<feature type="transmembrane region" description="Helical" evidence="8">
    <location>
        <begin position="234"/>
        <end position="252"/>
    </location>
</feature>
<evidence type="ECO:0000256" key="2">
    <source>
        <dbReference type="ARBA" id="ARBA00009001"/>
    </source>
</evidence>